<evidence type="ECO:0000313" key="2">
    <source>
        <dbReference type="Proteomes" id="UP000596660"/>
    </source>
</evidence>
<name>A0A803LRU2_CHEQI</name>
<reference evidence="1" key="2">
    <citation type="submission" date="2021-03" db="UniProtKB">
        <authorList>
            <consortium name="EnsemblPlants"/>
        </authorList>
    </citation>
    <scope>IDENTIFICATION</scope>
</reference>
<dbReference type="Gramene" id="AUR62017671-RA">
    <property type="protein sequence ID" value="AUR62017671-RA:cds"/>
    <property type="gene ID" value="AUR62017671"/>
</dbReference>
<protein>
    <submittedName>
        <fullName evidence="1">Uncharacterized protein</fullName>
    </submittedName>
</protein>
<keyword evidence="2" id="KW-1185">Reference proteome</keyword>
<organism evidence="1 2">
    <name type="scientific">Chenopodium quinoa</name>
    <name type="common">Quinoa</name>
    <dbReference type="NCBI Taxonomy" id="63459"/>
    <lineage>
        <taxon>Eukaryota</taxon>
        <taxon>Viridiplantae</taxon>
        <taxon>Streptophyta</taxon>
        <taxon>Embryophyta</taxon>
        <taxon>Tracheophyta</taxon>
        <taxon>Spermatophyta</taxon>
        <taxon>Magnoliopsida</taxon>
        <taxon>eudicotyledons</taxon>
        <taxon>Gunneridae</taxon>
        <taxon>Pentapetalae</taxon>
        <taxon>Caryophyllales</taxon>
        <taxon>Chenopodiaceae</taxon>
        <taxon>Chenopodioideae</taxon>
        <taxon>Atripliceae</taxon>
        <taxon>Chenopodium</taxon>
    </lineage>
</organism>
<reference evidence="1" key="1">
    <citation type="journal article" date="2017" name="Nature">
        <title>The genome of Chenopodium quinoa.</title>
        <authorList>
            <person name="Jarvis D.E."/>
            <person name="Ho Y.S."/>
            <person name="Lightfoot D.J."/>
            <person name="Schmoeckel S.M."/>
            <person name="Li B."/>
            <person name="Borm T.J.A."/>
            <person name="Ohyanagi H."/>
            <person name="Mineta K."/>
            <person name="Michell C.T."/>
            <person name="Saber N."/>
            <person name="Kharbatia N.M."/>
            <person name="Rupper R.R."/>
            <person name="Sharp A.R."/>
            <person name="Dally N."/>
            <person name="Boughton B.A."/>
            <person name="Woo Y.H."/>
            <person name="Gao G."/>
            <person name="Schijlen E.G.W.M."/>
            <person name="Guo X."/>
            <person name="Momin A.A."/>
            <person name="Negrao S."/>
            <person name="Al-Babili S."/>
            <person name="Gehring C."/>
            <person name="Roessner U."/>
            <person name="Jung C."/>
            <person name="Murphy K."/>
            <person name="Arold S.T."/>
            <person name="Gojobori T."/>
            <person name="van der Linden C.G."/>
            <person name="van Loo E.N."/>
            <person name="Jellen E.N."/>
            <person name="Maughan P.J."/>
            <person name="Tester M."/>
        </authorList>
    </citation>
    <scope>NUCLEOTIDE SEQUENCE [LARGE SCALE GENOMIC DNA]</scope>
    <source>
        <strain evidence="1">cv. PI 614886</strain>
    </source>
</reference>
<sequence>MERWLQPLPGSAAVALLLTAERLTQAYVFGFCLMTEMIRRQSFQRLEVMIHQLSM</sequence>
<dbReference type="Proteomes" id="UP000596660">
    <property type="component" value="Unplaced"/>
</dbReference>
<accession>A0A803LRU2</accession>
<proteinExistence type="predicted"/>
<dbReference type="AlphaFoldDB" id="A0A803LRU2"/>
<dbReference type="EnsemblPlants" id="AUR62017671-RA">
    <property type="protein sequence ID" value="AUR62017671-RA:cds"/>
    <property type="gene ID" value="AUR62017671"/>
</dbReference>
<evidence type="ECO:0000313" key="1">
    <source>
        <dbReference type="EnsemblPlants" id="AUR62017671-RA:cds"/>
    </source>
</evidence>